<dbReference type="InterPro" id="IPR006075">
    <property type="entry name" value="Asn/Gln-tRNA_Trfase_suB/E_cat"/>
</dbReference>
<keyword evidence="5 11" id="KW-0547">Nucleotide-binding</keyword>
<evidence type="ECO:0000256" key="6">
    <source>
        <dbReference type="ARBA" id="ARBA00022840"/>
    </source>
</evidence>
<evidence type="ECO:0000256" key="2">
    <source>
        <dbReference type="ARBA" id="ARBA00011123"/>
    </source>
</evidence>
<dbReference type="SMART" id="SM00845">
    <property type="entry name" value="GatB_Yqey"/>
    <property type="match status" value="1"/>
</dbReference>
<dbReference type="FunFam" id="1.10.10.410:FF:000001">
    <property type="entry name" value="Aspartyl/glutamyl-tRNA(Asn/Gln) amidotransferase subunit B"/>
    <property type="match status" value="1"/>
</dbReference>
<evidence type="ECO:0000256" key="4">
    <source>
        <dbReference type="ARBA" id="ARBA00022598"/>
    </source>
</evidence>
<sequence>MADASTPFRIKGATGDWEVVIGLEVHAQVTSNAKLFSGAATTFGAEPNTQVSLVDAAMPGMLPVPNRECIRQAVRTGMAIDAQINKWSRFDRKNYFYADLPQGYQISQLYHPLVGEGAIEIEVGDDTKTIGVERIHVEQDAGKLMHDQHPTRSYVDLNRSGVALMEIVSRPDMRSPAEAGAYLTKLRSILRYVGSCDGNMDQGSMRADVNVSVRKPGEEFGTRTETKNVNSIRFVMQAIEHEAARQVEVIEAGGRIVQETRLFNPDSGTTRSMRSKEDAHDYRYFPDPDLLPLELDEAFLDECRASLPELPDVKRARYEGLGITPYNAQVLTAEVESARWFDALLDAGAKPAAAANWVTSELFGALNRLGKSIGESPVTPGQAAELLALVADGTLSGSLAKQVFEAMLETGDAPGKIVEERGLKQTSDTGAIEAVIAEVLANNPGQLEQYRGGKVALFGFFVGQTMKAMGGKANPAVVNDLLKKALG</sequence>
<protein>
    <recommendedName>
        <fullName evidence="3 11">Aspartyl/glutamyl-tRNA(Asn/Gln) amidotransferase subunit B</fullName>
        <shortName evidence="11">Asp/Glu-ADT subunit B</shortName>
        <ecNumber evidence="11">6.3.5.-</ecNumber>
    </recommendedName>
</protein>
<dbReference type="EMBL" id="JACHBT010000004">
    <property type="protein sequence ID" value="MBB6503950.1"/>
    <property type="molecule type" value="Genomic_DNA"/>
</dbReference>
<dbReference type="AlphaFoldDB" id="A0A7X0JAB1"/>
<comment type="caution">
    <text evidence="13">The sequence shown here is derived from an EMBL/GenBank/DDBJ whole genome shotgun (WGS) entry which is preliminary data.</text>
</comment>
<comment type="function">
    <text evidence="8 11">Allows the formation of correctly charged Asn-tRNA(Asn) or Gln-tRNA(Gln) through the transamidation of misacylated Asp-tRNA(Asn) or Glu-tRNA(Gln) in organisms which lack either or both of asparaginyl-tRNA or glutaminyl-tRNA synthetases. The reaction takes place in the presence of glutamine and ATP through an activated phospho-Asp-tRNA(Asn) or phospho-Glu-tRNA(Gln).</text>
</comment>
<dbReference type="NCBIfam" id="TIGR00133">
    <property type="entry name" value="gatB"/>
    <property type="match status" value="1"/>
</dbReference>
<evidence type="ECO:0000256" key="9">
    <source>
        <dbReference type="ARBA" id="ARBA00047380"/>
    </source>
</evidence>
<dbReference type="NCBIfam" id="NF004014">
    <property type="entry name" value="PRK05477.1-4"/>
    <property type="match status" value="1"/>
</dbReference>
<evidence type="ECO:0000313" key="13">
    <source>
        <dbReference type="EMBL" id="MBB6503950.1"/>
    </source>
</evidence>
<dbReference type="InterPro" id="IPR003789">
    <property type="entry name" value="Asn/Gln_tRNA_amidoTrase-B-like"/>
</dbReference>
<dbReference type="InterPro" id="IPR017958">
    <property type="entry name" value="Gln-tRNA_amidoTrfase_suB_CS"/>
</dbReference>
<gene>
    <name evidence="11" type="primary">gatB</name>
    <name evidence="13" type="ORF">F4693_000908</name>
</gene>
<evidence type="ECO:0000256" key="1">
    <source>
        <dbReference type="ARBA" id="ARBA00005306"/>
    </source>
</evidence>
<dbReference type="GO" id="GO:0050567">
    <property type="term" value="F:glutaminyl-tRNA synthase (glutamine-hydrolyzing) activity"/>
    <property type="evidence" value="ECO:0007669"/>
    <property type="project" value="UniProtKB-UniRule"/>
</dbReference>
<dbReference type="InterPro" id="IPR017959">
    <property type="entry name" value="Asn/Gln-tRNA_amidoTrfase_suB/E"/>
</dbReference>
<dbReference type="GO" id="GO:0005524">
    <property type="term" value="F:ATP binding"/>
    <property type="evidence" value="ECO:0007669"/>
    <property type="project" value="UniProtKB-KW"/>
</dbReference>
<evidence type="ECO:0000256" key="10">
    <source>
        <dbReference type="ARBA" id="ARBA00047913"/>
    </source>
</evidence>
<keyword evidence="6 11" id="KW-0067">ATP-binding</keyword>
<comment type="catalytic activity">
    <reaction evidence="9 11">
        <text>L-aspartyl-tRNA(Asn) + L-glutamine + ATP + H2O = L-asparaginyl-tRNA(Asn) + L-glutamate + ADP + phosphate + 2 H(+)</text>
        <dbReference type="Rhea" id="RHEA:14513"/>
        <dbReference type="Rhea" id="RHEA-COMP:9674"/>
        <dbReference type="Rhea" id="RHEA-COMP:9677"/>
        <dbReference type="ChEBI" id="CHEBI:15377"/>
        <dbReference type="ChEBI" id="CHEBI:15378"/>
        <dbReference type="ChEBI" id="CHEBI:29985"/>
        <dbReference type="ChEBI" id="CHEBI:30616"/>
        <dbReference type="ChEBI" id="CHEBI:43474"/>
        <dbReference type="ChEBI" id="CHEBI:58359"/>
        <dbReference type="ChEBI" id="CHEBI:78515"/>
        <dbReference type="ChEBI" id="CHEBI:78516"/>
        <dbReference type="ChEBI" id="CHEBI:456216"/>
    </reaction>
</comment>
<comment type="similarity">
    <text evidence="1 11">Belongs to the GatB/GatE family. GatB subfamily.</text>
</comment>
<dbReference type="InterPro" id="IPR014746">
    <property type="entry name" value="Gln_synth/guanido_kin_cat_dom"/>
</dbReference>
<comment type="catalytic activity">
    <reaction evidence="10 11">
        <text>L-glutamyl-tRNA(Gln) + L-glutamine + ATP + H2O = L-glutaminyl-tRNA(Gln) + L-glutamate + ADP + phosphate + H(+)</text>
        <dbReference type="Rhea" id="RHEA:17521"/>
        <dbReference type="Rhea" id="RHEA-COMP:9681"/>
        <dbReference type="Rhea" id="RHEA-COMP:9684"/>
        <dbReference type="ChEBI" id="CHEBI:15377"/>
        <dbReference type="ChEBI" id="CHEBI:15378"/>
        <dbReference type="ChEBI" id="CHEBI:29985"/>
        <dbReference type="ChEBI" id="CHEBI:30616"/>
        <dbReference type="ChEBI" id="CHEBI:43474"/>
        <dbReference type="ChEBI" id="CHEBI:58359"/>
        <dbReference type="ChEBI" id="CHEBI:78520"/>
        <dbReference type="ChEBI" id="CHEBI:78521"/>
        <dbReference type="ChEBI" id="CHEBI:456216"/>
    </reaction>
</comment>
<evidence type="ECO:0000256" key="8">
    <source>
        <dbReference type="ARBA" id="ARBA00024799"/>
    </source>
</evidence>
<dbReference type="Gene3D" id="1.10.150.380">
    <property type="entry name" value="GatB domain, N-terminal subdomain"/>
    <property type="match status" value="1"/>
</dbReference>
<dbReference type="InterPro" id="IPR004413">
    <property type="entry name" value="GatB"/>
</dbReference>
<accession>A0A7X0JAB1</accession>
<organism evidence="13 14">
    <name type="scientific">Sphingomonas endophytica</name>
    <dbReference type="NCBI Taxonomy" id="869719"/>
    <lineage>
        <taxon>Bacteria</taxon>
        <taxon>Pseudomonadati</taxon>
        <taxon>Pseudomonadota</taxon>
        <taxon>Alphaproteobacteria</taxon>
        <taxon>Sphingomonadales</taxon>
        <taxon>Sphingomonadaceae</taxon>
        <taxon>Sphingomonas</taxon>
    </lineage>
</organism>
<dbReference type="NCBIfam" id="NF004012">
    <property type="entry name" value="PRK05477.1-2"/>
    <property type="match status" value="1"/>
</dbReference>
<feature type="domain" description="Asn/Gln amidotransferase" evidence="12">
    <location>
        <begin position="339"/>
        <end position="486"/>
    </location>
</feature>
<dbReference type="PANTHER" id="PTHR11659:SF0">
    <property type="entry name" value="GLUTAMYL-TRNA(GLN) AMIDOTRANSFERASE SUBUNIT B, MITOCHONDRIAL"/>
    <property type="match status" value="1"/>
</dbReference>
<evidence type="ECO:0000256" key="3">
    <source>
        <dbReference type="ARBA" id="ARBA00016923"/>
    </source>
</evidence>
<name>A0A7X0JAB1_9SPHN</name>
<dbReference type="InterPro" id="IPR018027">
    <property type="entry name" value="Asn/Gln_amidotransferase"/>
</dbReference>
<evidence type="ECO:0000313" key="14">
    <source>
        <dbReference type="Proteomes" id="UP000522313"/>
    </source>
</evidence>
<dbReference type="NCBIfam" id="NF004015">
    <property type="entry name" value="PRK05477.1-5"/>
    <property type="match status" value="1"/>
</dbReference>
<evidence type="ECO:0000256" key="7">
    <source>
        <dbReference type="ARBA" id="ARBA00022917"/>
    </source>
</evidence>
<keyword evidence="7 11" id="KW-0648">Protein biosynthesis</keyword>
<reference evidence="13 14" key="1">
    <citation type="submission" date="2020-08" db="EMBL/GenBank/DDBJ databases">
        <title>The Agave Microbiome: Exploring the role of microbial communities in plant adaptations to desert environments.</title>
        <authorList>
            <person name="Partida-Martinez L.P."/>
        </authorList>
    </citation>
    <scope>NUCLEOTIDE SEQUENCE [LARGE SCALE GENOMIC DNA]</scope>
    <source>
        <strain evidence="13 14">AS3.13</strain>
    </source>
</reference>
<evidence type="ECO:0000256" key="11">
    <source>
        <dbReference type="HAMAP-Rule" id="MF_00121"/>
    </source>
</evidence>
<reference evidence="13 14" key="2">
    <citation type="submission" date="2020-08" db="EMBL/GenBank/DDBJ databases">
        <authorList>
            <person name="Partida-Martinez L."/>
            <person name="Huntemann M."/>
            <person name="Clum A."/>
            <person name="Wang J."/>
            <person name="Palaniappan K."/>
            <person name="Ritter S."/>
            <person name="Chen I.-M."/>
            <person name="Stamatis D."/>
            <person name="Reddy T."/>
            <person name="O'Malley R."/>
            <person name="Daum C."/>
            <person name="Shapiro N."/>
            <person name="Ivanova N."/>
            <person name="Kyrpides N."/>
            <person name="Woyke T."/>
        </authorList>
    </citation>
    <scope>NUCLEOTIDE SEQUENCE [LARGE SCALE GENOMIC DNA]</scope>
    <source>
        <strain evidence="13 14">AS3.13</strain>
    </source>
</reference>
<dbReference type="GO" id="GO:0070681">
    <property type="term" value="P:glutaminyl-tRNAGln biosynthesis via transamidation"/>
    <property type="evidence" value="ECO:0007669"/>
    <property type="project" value="TreeGrafter"/>
</dbReference>
<keyword evidence="4 11" id="KW-0436">Ligase</keyword>
<comment type="subunit">
    <text evidence="2 11">Heterotrimer of A, B and C subunits.</text>
</comment>
<dbReference type="Proteomes" id="UP000522313">
    <property type="component" value="Unassembled WGS sequence"/>
</dbReference>
<keyword evidence="13" id="KW-0808">Transferase</keyword>
<dbReference type="Pfam" id="PF02637">
    <property type="entry name" value="GatB_Yqey"/>
    <property type="match status" value="1"/>
</dbReference>
<dbReference type="RefSeq" id="WP_184504314.1">
    <property type="nucleotide sequence ID" value="NZ_JACHBT010000004.1"/>
</dbReference>
<evidence type="ECO:0000259" key="12">
    <source>
        <dbReference type="SMART" id="SM00845"/>
    </source>
</evidence>
<proteinExistence type="inferred from homology"/>
<dbReference type="InterPro" id="IPR023168">
    <property type="entry name" value="GatB_Yqey_C_2"/>
</dbReference>
<dbReference type="GO" id="GO:0006412">
    <property type="term" value="P:translation"/>
    <property type="evidence" value="ECO:0007669"/>
    <property type="project" value="UniProtKB-UniRule"/>
</dbReference>
<dbReference type="InterPro" id="IPR042114">
    <property type="entry name" value="GatB_C_1"/>
</dbReference>
<dbReference type="EC" id="6.3.5.-" evidence="11"/>
<dbReference type="PROSITE" id="PS01234">
    <property type="entry name" value="GATB"/>
    <property type="match status" value="1"/>
</dbReference>
<dbReference type="SUPFAM" id="SSF55931">
    <property type="entry name" value="Glutamine synthetase/guanido kinase"/>
    <property type="match status" value="1"/>
</dbReference>
<dbReference type="HAMAP" id="MF_00121">
    <property type="entry name" value="GatB"/>
    <property type="match status" value="1"/>
</dbReference>
<dbReference type="Gene3D" id="1.10.10.410">
    <property type="match status" value="1"/>
</dbReference>
<dbReference type="Pfam" id="PF02934">
    <property type="entry name" value="GatB_N"/>
    <property type="match status" value="1"/>
</dbReference>
<dbReference type="GO" id="GO:0016740">
    <property type="term" value="F:transferase activity"/>
    <property type="evidence" value="ECO:0007669"/>
    <property type="project" value="UniProtKB-KW"/>
</dbReference>
<dbReference type="SUPFAM" id="SSF89095">
    <property type="entry name" value="GatB/YqeY motif"/>
    <property type="match status" value="1"/>
</dbReference>
<dbReference type="PANTHER" id="PTHR11659">
    <property type="entry name" value="GLUTAMYL-TRNA GLN AMIDOTRANSFERASE SUBUNIT B MITOCHONDRIAL AND PROKARYOTIC PET112-RELATED"/>
    <property type="match status" value="1"/>
</dbReference>
<evidence type="ECO:0000256" key="5">
    <source>
        <dbReference type="ARBA" id="ARBA00022741"/>
    </source>
</evidence>